<dbReference type="Proteomes" id="UP000611500">
    <property type="component" value="Unassembled WGS sequence"/>
</dbReference>
<dbReference type="EMBL" id="BNAP01000008">
    <property type="protein sequence ID" value="GHG91166.1"/>
    <property type="molecule type" value="Genomic_DNA"/>
</dbReference>
<comment type="caution">
    <text evidence="1">The sequence shown here is derived from an EMBL/GenBank/DDBJ whole genome shotgun (WGS) entry which is preliminary data.</text>
</comment>
<dbReference type="RefSeq" id="WP_051312359.1">
    <property type="nucleotide sequence ID" value="NZ_BNAP01000008.1"/>
</dbReference>
<proteinExistence type="predicted"/>
<reference evidence="1" key="1">
    <citation type="journal article" date="2014" name="Int. J. Syst. Evol. Microbiol.">
        <title>Complete genome sequence of Corynebacterium casei LMG S-19264T (=DSM 44701T), isolated from a smear-ripened cheese.</title>
        <authorList>
            <consortium name="US DOE Joint Genome Institute (JGI-PGF)"/>
            <person name="Walter F."/>
            <person name="Albersmeier A."/>
            <person name="Kalinowski J."/>
            <person name="Ruckert C."/>
        </authorList>
    </citation>
    <scope>NUCLEOTIDE SEQUENCE</scope>
    <source>
        <strain evidence="1">CGMCC 1.7081</strain>
    </source>
</reference>
<keyword evidence="2" id="KW-1185">Reference proteome</keyword>
<accession>A0A8J3H8F3</accession>
<organism evidence="1 2">
    <name type="scientific">Pseudodonghicola xiamenensis</name>
    <dbReference type="NCBI Taxonomy" id="337702"/>
    <lineage>
        <taxon>Bacteria</taxon>
        <taxon>Pseudomonadati</taxon>
        <taxon>Pseudomonadota</taxon>
        <taxon>Alphaproteobacteria</taxon>
        <taxon>Rhodobacterales</taxon>
        <taxon>Paracoccaceae</taxon>
        <taxon>Pseudodonghicola</taxon>
    </lineage>
</organism>
<evidence type="ECO:0000313" key="2">
    <source>
        <dbReference type="Proteomes" id="UP000611500"/>
    </source>
</evidence>
<evidence type="ECO:0000313" key="1">
    <source>
        <dbReference type="EMBL" id="GHG91166.1"/>
    </source>
</evidence>
<name>A0A8J3H8F3_9RHOB</name>
<gene>
    <name evidence="1" type="ORF">GCM10010961_22200</name>
</gene>
<sequence>MFSPFDIWAPIIRAPFSGNVTQEIAPRVLSPDIQGVPEIEDRVQTEVASYGKQLGKLLEAVQMLAEDAGKTVPDIDKLIAGVEVVKKESKADLRANAEAALARLRAVDEAGWRAVLASRGGSSDPEAGGARG</sequence>
<dbReference type="AlphaFoldDB" id="A0A8J3H8F3"/>
<protein>
    <submittedName>
        <fullName evidence="1">Uncharacterized protein</fullName>
    </submittedName>
</protein>
<reference evidence="1" key="2">
    <citation type="submission" date="2020-09" db="EMBL/GenBank/DDBJ databases">
        <authorList>
            <person name="Sun Q."/>
            <person name="Zhou Y."/>
        </authorList>
    </citation>
    <scope>NUCLEOTIDE SEQUENCE</scope>
    <source>
        <strain evidence="1">CGMCC 1.7081</strain>
    </source>
</reference>